<sequence>MAETRYRINENISFSMDPKQTHLNNNYALIGCPGSGKTHLNSYNLKNMLDRSHVLIDVKGSMSGFVEYFKECGYTTYHFNLLDPARSDAYSPFSYIRQDYPDMDLLTMAEAMYGARSSYDPFWDDNAVLLLQCILTYLYEAYDQDRSLDKVNNLMDLWRISESDRESRKNLQTCIEVLNRCGRNHHFETLAKRISVQSEKTASCIIQTLVARINRFLNADITDLLSKNEIPFQDFLKKKVCLVITINDADTSLHPVAGLMVTQLIQYLIREAGAGQALPIPVQFHLDDFGSYYIKDFDSVLSTARSRGIGFTCLFQSQAQMKKNYGMSYETIMQCFDTILFFGGHDMETVRLIRDTTDYTLPYIHSLPVGECFVVRRGMKTRLESVMDLSHWKLPDHHPMQKRIQNAENARQTKEIDRLQLYKALSSGEEKPYPLNFRNATLGHIVSISQNQIHYLYDLSHEISCKDKSVTNLLYHRARTESLEEIQKLFSILPLETIDESLIPIHLIDDFIEEAKECLYAGMDKENQTICNTLEKE</sequence>
<gene>
    <name evidence="7" type="ORF">HF861_07005</name>
</gene>
<evidence type="ECO:0000256" key="6">
    <source>
        <dbReference type="ARBA" id="ARBA00023136"/>
    </source>
</evidence>
<comment type="caution">
    <text evidence="7">The sequence shown here is derived from an EMBL/GenBank/DDBJ whole genome shotgun (WGS) entry which is preliminary data.</text>
</comment>
<evidence type="ECO:0000256" key="2">
    <source>
        <dbReference type="ARBA" id="ARBA00008806"/>
    </source>
</evidence>
<keyword evidence="6" id="KW-0472">Membrane</keyword>
<dbReference type="InterPro" id="IPR051539">
    <property type="entry name" value="T4SS-coupling_protein"/>
</dbReference>
<evidence type="ECO:0000256" key="4">
    <source>
        <dbReference type="ARBA" id="ARBA00022692"/>
    </source>
</evidence>
<dbReference type="InterPro" id="IPR003688">
    <property type="entry name" value="TraG/VirD4"/>
</dbReference>
<keyword evidence="3" id="KW-1003">Cell membrane</keyword>
<dbReference type="PANTHER" id="PTHR37937:SF1">
    <property type="entry name" value="CONJUGATIVE TRANSFER: DNA TRANSPORT"/>
    <property type="match status" value="1"/>
</dbReference>
<accession>A0A7X9RJU5</accession>
<evidence type="ECO:0000256" key="1">
    <source>
        <dbReference type="ARBA" id="ARBA00004651"/>
    </source>
</evidence>
<keyword evidence="5" id="KW-1133">Transmembrane helix</keyword>
<comment type="subcellular location">
    <subcellularLocation>
        <location evidence="1">Cell membrane</location>
        <topology evidence="1">Multi-pass membrane protein</topology>
    </subcellularLocation>
</comment>
<dbReference type="CDD" id="cd01127">
    <property type="entry name" value="TrwB_TraG_TraD_VirD4"/>
    <property type="match status" value="1"/>
</dbReference>
<dbReference type="PROSITE" id="PS51257">
    <property type="entry name" value="PROKAR_LIPOPROTEIN"/>
    <property type="match status" value="1"/>
</dbReference>
<evidence type="ECO:0000256" key="3">
    <source>
        <dbReference type="ARBA" id="ARBA00022475"/>
    </source>
</evidence>
<reference evidence="7 8" key="1">
    <citation type="submission" date="2020-04" db="EMBL/GenBank/DDBJ databases">
        <authorList>
            <person name="Hitch T.C.A."/>
            <person name="Wylensek D."/>
            <person name="Clavel T."/>
        </authorList>
    </citation>
    <scope>NUCLEOTIDE SEQUENCE [LARGE SCALE GENOMIC DNA]</scope>
    <source>
        <strain evidence="7 8">BSM-383-APC-22F</strain>
    </source>
</reference>
<dbReference type="Gene3D" id="3.40.50.300">
    <property type="entry name" value="P-loop containing nucleotide triphosphate hydrolases"/>
    <property type="match status" value="1"/>
</dbReference>
<organism evidence="7 8">
    <name type="scientific">Faecalicoccus pleomorphus</name>
    <dbReference type="NCBI Taxonomy" id="1323"/>
    <lineage>
        <taxon>Bacteria</taxon>
        <taxon>Bacillati</taxon>
        <taxon>Bacillota</taxon>
        <taxon>Erysipelotrichia</taxon>
        <taxon>Erysipelotrichales</taxon>
        <taxon>Erysipelotrichaceae</taxon>
        <taxon>Faecalicoccus</taxon>
    </lineage>
</organism>
<dbReference type="AlphaFoldDB" id="A0A7X9RJU5"/>
<dbReference type="RefSeq" id="WP_168965534.1">
    <property type="nucleotide sequence ID" value="NZ_JABAFR010000014.1"/>
</dbReference>
<dbReference type="GO" id="GO:0005886">
    <property type="term" value="C:plasma membrane"/>
    <property type="evidence" value="ECO:0007669"/>
    <property type="project" value="UniProtKB-SubCell"/>
</dbReference>
<dbReference type="PANTHER" id="PTHR37937">
    <property type="entry name" value="CONJUGATIVE TRANSFER: DNA TRANSPORT"/>
    <property type="match status" value="1"/>
</dbReference>
<dbReference type="Proteomes" id="UP000540014">
    <property type="component" value="Unassembled WGS sequence"/>
</dbReference>
<evidence type="ECO:0000313" key="7">
    <source>
        <dbReference type="EMBL" id="NME44634.1"/>
    </source>
</evidence>
<dbReference type="InterPro" id="IPR027417">
    <property type="entry name" value="P-loop_NTPase"/>
</dbReference>
<comment type="similarity">
    <text evidence="2">Belongs to the VirD4/TraG family.</text>
</comment>
<dbReference type="EMBL" id="JABAFR010000014">
    <property type="protein sequence ID" value="NME44634.1"/>
    <property type="molecule type" value="Genomic_DNA"/>
</dbReference>
<name>A0A7X9RJU5_9FIRM</name>
<dbReference type="SUPFAM" id="SSF52540">
    <property type="entry name" value="P-loop containing nucleoside triphosphate hydrolases"/>
    <property type="match status" value="1"/>
</dbReference>
<proteinExistence type="inferred from homology"/>
<evidence type="ECO:0000256" key="5">
    <source>
        <dbReference type="ARBA" id="ARBA00022989"/>
    </source>
</evidence>
<protein>
    <submittedName>
        <fullName evidence="7">Type IV secretory system conjugative DNA transfer family protein</fullName>
    </submittedName>
</protein>
<dbReference type="Pfam" id="PF02534">
    <property type="entry name" value="T4SS-DNA_transf"/>
    <property type="match status" value="1"/>
</dbReference>
<keyword evidence="4" id="KW-0812">Transmembrane</keyword>
<evidence type="ECO:0000313" key="8">
    <source>
        <dbReference type="Proteomes" id="UP000540014"/>
    </source>
</evidence>